<keyword evidence="2" id="KW-0479">Metal-binding</keyword>
<dbReference type="PANTHER" id="PTHR34858:SF1">
    <property type="entry name" value="CYSO-CYSTEINE PEPTIDASE"/>
    <property type="match status" value="1"/>
</dbReference>
<proteinExistence type="predicted"/>
<evidence type="ECO:0000256" key="3">
    <source>
        <dbReference type="ARBA" id="ARBA00022801"/>
    </source>
</evidence>
<dbReference type="SMART" id="SM00232">
    <property type="entry name" value="JAB_MPN"/>
    <property type="match status" value="1"/>
</dbReference>
<dbReference type="Pfam" id="PF14464">
    <property type="entry name" value="Prok-JAB"/>
    <property type="match status" value="1"/>
</dbReference>
<gene>
    <name evidence="7" type="ORF">FEF65_00780</name>
</gene>
<dbReference type="GO" id="GO:0006508">
    <property type="term" value="P:proteolysis"/>
    <property type="evidence" value="ECO:0007669"/>
    <property type="project" value="UniProtKB-KW"/>
</dbReference>
<evidence type="ECO:0000256" key="4">
    <source>
        <dbReference type="ARBA" id="ARBA00022833"/>
    </source>
</evidence>
<keyword evidence="4" id="KW-0862">Zinc</keyword>
<evidence type="ECO:0000313" key="8">
    <source>
        <dbReference type="Proteomes" id="UP000306585"/>
    </source>
</evidence>
<dbReference type="InterPro" id="IPR000555">
    <property type="entry name" value="JAMM/MPN+_dom"/>
</dbReference>
<dbReference type="InterPro" id="IPR051929">
    <property type="entry name" value="VirAsm_ModProt"/>
</dbReference>
<dbReference type="GO" id="GO:0008235">
    <property type="term" value="F:metalloexopeptidase activity"/>
    <property type="evidence" value="ECO:0007669"/>
    <property type="project" value="TreeGrafter"/>
</dbReference>
<dbReference type="Proteomes" id="UP000306585">
    <property type="component" value="Unassembled WGS sequence"/>
</dbReference>
<dbReference type="EMBL" id="VBRY01000001">
    <property type="protein sequence ID" value="TLS69271.1"/>
    <property type="molecule type" value="Genomic_DNA"/>
</dbReference>
<keyword evidence="3" id="KW-0378">Hydrolase</keyword>
<sequence>MHEPERFRSPEYLAVIEQKDSSDRLQIPDACLRQMRQEAERGYPHEICGLLTGTMNASGWLVCDVRPVANLNHERAADRFELDPAGYQAIDRELRGSGTEIIGVYHSHPDCPPRPSPTDLGSAWEGFAYPIISVYQGKSHDVRCWTINEELSRFAAVEIVEHTAHE</sequence>
<evidence type="ECO:0000313" key="7">
    <source>
        <dbReference type="EMBL" id="TLS69271.1"/>
    </source>
</evidence>
<keyword evidence="8" id="KW-1185">Reference proteome</keyword>
<dbReference type="PANTHER" id="PTHR34858">
    <property type="entry name" value="CYSO-CYSTEINE PEPTIDASE"/>
    <property type="match status" value="1"/>
</dbReference>
<dbReference type="GO" id="GO:0008270">
    <property type="term" value="F:zinc ion binding"/>
    <property type="evidence" value="ECO:0007669"/>
    <property type="project" value="TreeGrafter"/>
</dbReference>
<evidence type="ECO:0000259" key="6">
    <source>
        <dbReference type="PROSITE" id="PS50249"/>
    </source>
</evidence>
<evidence type="ECO:0000256" key="1">
    <source>
        <dbReference type="ARBA" id="ARBA00022670"/>
    </source>
</evidence>
<organism evidence="7 8">
    <name type="scientific">Mariprofundus erugo</name>
    <dbReference type="NCBI Taxonomy" id="2528639"/>
    <lineage>
        <taxon>Bacteria</taxon>
        <taxon>Pseudomonadati</taxon>
        <taxon>Pseudomonadota</taxon>
        <taxon>Candidatius Mariprofundia</taxon>
        <taxon>Mariprofundales</taxon>
        <taxon>Mariprofundaceae</taxon>
        <taxon>Mariprofundus</taxon>
    </lineage>
</organism>
<dbReference type="PROSITE" id="PS50249">
    <property type="entry name" value="MPN"/>
    <property type="match status" value="1"/>
</dbReference>
<accession>A0A5R9GSZ5</accession>
<dbReference type="SUPFAM" id="SSF102712">
    <property type="entry name" value="JAB1/MPN domain"/>
    <property type="match status" value="1"/>
</dbReference>
<dbReference type="CDD" id="cd08070">
    <property type="entry name" value="MPN_like"/>
    <property type="match status" value="1"/>
</dbReference>
<feature type="domain" description="MPN" evidence="6">
    <location>
        <begin position="24"/>
        <end position="160"/>
    </location>
</feature>
<dbReference type="Gene3D" id="3.40.140.10">
    <property type="entry name" value="Cytidine Deaminase, domain 2"/>
    <property type="match status" value="1"/>
</dbReference>
<dbReference type="AlphaFoldDB" id="A0A5R9GSZ5"/>
<evidence type="ECO:0000256" key="5">
    <source>
        <dbReference type="ARBA" id="ARBA00023049"/>
    </source>
</evidence>
<name>A0A5R9GSZ5_9PROT</name>
<comment type="caution">
    <text evidence="7">The sequence shown here is derived from an EMBL/GenBank/DDBJ whole genome shotgun (WGS) entry which is preliminary data.</text>
</comment>
<dbReference type="FunFam" id="3.40.140.10:FF:000085">
    <property type="entry name" value="Mov34/MPN/PAD-1 family protein"/>
    <property type="match status" value="1"/>
</dbReference>
<protein>
    <submittedName>
        <fullName evidence="7">M67 family metallopeptidase</fullName>
    </submittedName>
</protein>
<reference evidence="7 8" key="1">
    <citation type="journal article" date="2019" name="Appl. Environ. Microbiol.">
        <title>Environmental Evidence and Genomic Insight of Iron-oxidizing Bacteria Preference Towards More Corrosion Resistant Stainless Steel at Higher Salinities.</title>
        <authorList>
            <person name="Garrison C.E."/>
            <person name="Price K.A."/>
            <person name="Field E.K."/>
        </authorList>
    </citation>
    <scope>NUCLEOTIDE SEQUENCE [LARGE SCALE GENOMIC DNA]</scope>
    <source>
        <strain evidence="7 8">P3</strain>
    </source>
</reference>
<evidence type="ECO:0000256" key="2">
    <source>
        <dbReference type="ARBA" id="ARBA00022723"/>
    </source>
</evidence>
<keyword evidence="1" id="KW-0645">Protease</keyword>
<dbReference type="InterPro" id="IPR037518">
    <property type="entry name" value="MPN"/>
</dbReference>
<keyword evidence="5" id="KW-0482">Metalloprotease</keyword>
<dbReference type="InterPro" id="IPR028090">
    <property type="entry name" value="JAB_dom_prok"/>
</dbReference>